<dbReference type="OMA" id="KKHRRYF"/>
<evidence type="ECO:0000256" key="1">
    <source>
        <dbReference type="ARBA" id="ARBA00022771"/>
    </source>
</evidence>
<dbReference type="SMART" id="SM00336">
    <property type="entry name" value="BBOX"/>
    <property type="match status" value="1"/>
</dbReference>
<reference evidence="5" key="1">
    <citation type="submission" date="2025-08" db="UniProtKB">
        <authorList>
            <consortium name="Ensembl"/>
        </authorList>
    </citation>
    <scope>IDENTIFICATION</scope>
</reference>
<dbReference type="PANTHER" id="PTHR28634">
    <property type="entry name" value="ZINC FINGER B-BOX DOMAIN-CONTAINING PROTEIN 1"/>
    <property type="match status" value="1"/>
</dbReference>
<protein>
    <recommendedName>
        <fullName evidence="4">B box-type domain-containing protein</fullName>
    </recommendedName>
</protein>
<dbReference type="InterPro" id="IPR037688">
    <property type="entry name" value="ZBBX"/>
</dbReference>
<dbReference type="AlphaFoldDB" id="A0A8D0L8K8"/>
<dbReference type="PROSITE" id="PS50119">
    <property type="entry name" value="ZF_BBOX"/>
    <property type="match status" value="1"/>
</dbReference>
<evidence type="ECO:0000256" key="3">
    <source>
        <dbReference type="PROSITE-ProRule" id="PRU00024"/>
    </source>
</evidence>
<keyword evidence="2" id="KW-0862">Zinc</keyword>
<dbReference type="Ensembl" id="ENSSPUT00000017783.1">
    <property type="protein sequence ID" value="ENSSPUP00000016694.1"/>
    <property type="gene ID" value="ENSSPUG00000012918.1"/>
</dbReference>
<keyword evidence="1 3" id="KW-0863">Zinc-finger</keyword>
<evidence type="ECO:0000259" key="4">
    <source>
        <dbReference type="PROSITE" id="PS50119"/>
    </source>
</evidence>
<dbReference type="GeneTree" id="ENSGT00960000186761"/>
<evidence type="ECO:0000313" key="6">
    <source>
        <dbReference type="Proteomes" id="UP000694392"/>
    </source>
</evidence>
<feature type="domain" description="B box-type" evidence="4">
    <location>
        <begin position="12"/>
        <end position="58"/>
    </location>
</feature>
<evidence type="ECO:0000256" key="2">
    <source>
        <dbReference type="ARBA" id="ARBA00022833"/>
    </source>
</evidence>
<name>A0A8D0L8K8_SPHPU</name>
<dbReference type="Pfam" id="PF22586">
    <property type="entry name" value="ANCHR-like_BBOX"/>
    <property type="match status" value="1"/>
</dbReference>
<dbReference type="PANTHER" id="PTHR28634:SF1">
    <property type="entry name" value="ZINC FINGER B-BOX DOMAIN-CONTAINING PROTEIN 1"/>
    <property type="match status" value="1"/>
</dbReference>
<dbReference type="InterPro" id="IPR000315">
    <property type="entry name" value="Znf_B-box"/>
</dbReference>
<dbReference type="Proteomes" id="UP000694392">
    <property type="component" value="Unplaced"/>
</dbReference>
<keyword evidence="6" id="KW-1185">Reference proteome</keyword>
<reference evidence="5" key="2">
    <citation type="submission" date="2025-09" db="UniProtKB">
        <authorList>
            <consortium name="Ensembl"/>
        </authorList>
    </citation>
    <scope>IDENTIFICATION</scope>
</reference>
<proteinExistence type="predicted"/>
<dbReference type="GO" id="GO:0008270">
    <property type="term" value="F:zinc ion binding"/>
    <property type="evidence" value="ECO:0007669"/>
    <property type="project" value="UniProtKB-KW"/>
</dbReference>
<evidence type="ECO:0000313" key="5">
    <source>
        <dbReference type="Ensembl" id="ENSSPUP00000016694.1"/>
    </source>
</evidence>
<sequence>MANIAATEKLKVRGKVCGQCETKTALLVCLECGEDYCVSCFARAHQKGALKLHRTISLQVETFENFYISKYNFFFQINSSQLEASAVSTRIVSENQNGGLLLHGSFDEEESAKSFQKAINQWRNENCKQGKEQSLHKAEPESMGTCEVQTSLTILRKPVEVKFKEDSLNYMEKLWLKKHRSFHYIILNKLES</sequence>
<dbReference type="Gene3D" id="4.10.830.40">
    <property type="match status" value="1"/>
</dbReference>
<keyword evidence="1 3" id="KW-0479">Metal-binding</keyword>
<organism evidence="5 6">
    <name type="scientific">Sphenodon punctatus</name>
    <name type="common">Tuatara</name>
    <name type="synonym">Hatteria punctata</name>
    <dbReference type="NCBI Taxonomy" id="8508"/>
    <lineage>
        <taxon>Eukaryota</taxon>
        <taxon>Metazoa</taxon>
        <taxon>Chordata</taxon>
        <taxon>Craniata</taxon>
        <taxon>Vertebrata</taxon>
        <taxon>Euteleostomi</taxon>
        <taxon>Lepidosauria</taxon>
        <taxon>Sphenodontia</taxon>
        <taxon>Sphenodontidae</taxon>
        <taxon>Sphenodon</taxon>
    </lineage>
</organism>
<accession>A0A8D0L8K8</accession>